<evidence type="ECO:0000313" key="8">
    <source>
        <dbReference type="Proteomes" id="UP000256601"/>
    </source>
</evidence>
<dbReference type="KEGG" id="yli:2908093"/>
<dbReference type="EMBL" id="KZ859060">
    <property type="protein sequence ID" value="RDW23886.1"/>
    <property type="molecule type" value="Genomic_DNA"/>
</dbReference>
<dbReference type="InterPro" id="IPR036322">
    <property type="entry name" value="WD40_repeat_dom_sf"/>
</dbReference>
<dbReference type="Proteomes" id="UP000182444">
    <property type="component" value="Chromosome 1F"/>
</dbReference>
<gene>
    <name evidence="6" type="ORF">B0I71DRAFT_135236</name>
    <name evidence="5" type="ORF">YALI1_F39550g</name>
</gene>
<dbReference type="VEuPathDB" id="FungiDB:YALI0_F31933g"/>
<name>A0A1D8NQR5_YARLL</name>
<feature type="region of interest" description="Disordered" evidence="4">
    <location>
        <begin position="1"/>
        <end position="56"/>
    </location>
</feature>
<keyword evidence="2" id="KW-0677">Repeat</keyword>
<dbReference type="SMART" id="SM00320">
    <property type="entry name" value="WD40"/>
    <property type="match status" value="4"/>
</dbReference>
<feature type="repeat" description="WD" evidence="3">
    <location>
        <begin position="335"/>
        <end position="375"/>
    </location>
</feature>
<dbReference type="PROSITE" id="PS50082">
    <property type="entry name" value="WD_REPEATS_2"/>
    <property type="match status" value="2"/>
</dbReference>
<dbReference type="EMBL" id="CP017558">
    <property type="protein sequence ID" value="AOW07978.1"/>
    <property type="molecule type" value="Genomic_DNA"/>
</dbReference>
<dbReference type="SUPFAM" id="SSF50978">
    <property type="entry name" value="WD40 repeat-like"/>
    <property type="match status" value="1"/>
</dbReference>
<evidence type="ECO:0000256" key="2">
    <source>
        <dbReference type="ARBA" id="ARBA00022737"/>
    </source>
</evidence>
<organism evidence="5 7">
    <name type="scientific">Yarrowia lipolytica</name>
    <name type="common">Candida lipolytica</name>
    <dbReference type="NCBI Taxonomy" id="4952"/>
    <lineage>
        <taxon>Eukaryota</taxon>
        <taxon>Fungi</taxon>
        <taxon>Dikarya</taxon>
        <taxon>Ascomycota</taxon>
        <taxon>Saccharomycotina</taxon>
        <taxon>Dipodascomycetes</taxon>
        <taxon>Dipodascales</taxon>
        <taxon>Dipodascales incertae sedis</taxon>
        <taxon>Yarrowia</taxon>
    </lineage>
</organism>
<reference evidence="6 8" key="2">
    <citation type="submission" date="2018-07" db="EMBL/GenBank/DDBJ databases">
        <title>Draft Genome Assemblies for Five Robust Yarrowia lipolytica Strains Exhibiting High Lipid Production and Pentose Sugar Utilization and Sugar Alcohol Secretion from Undetoxified Lignocellulosic Biomass Hydrolysates.</title>
        <authorList>
            <consortium name="DOE Joint Genome Institute"/>
            <person name="Walker C."/>
            <person name="Ryu S."/>
            <person name="Na H."/>
            <person name="Zane M."/>
            <person name="LaButti K."/>
            <person name="Lipzen A."/>
            <person name="Haridas S."/>
            <person name="Barry K."/>
            <person name="Grigoriev I.V."/>
            <person name="Quarterman J."/>
            <person name="Slininger P."/>
            <person name="Dien B."/>
            <person name="Trinh C.T."/>
        </authorList>
    </citation>
    <scope>NUCLEOTIDE SEQUENCE [LARGE SCALE GENOMIC DNA]</scope>
    <source>
        <strain evidence="6 8">YB392</strain>
    </source>
</reference>
<dbReference type="Proteomes" id="UP000256601">
    <property type="component" value="Unassembled WGS sequence"/>
</dbReference>
<feature type="compositionally biased region" description="Polar residues" evidence="4">
    <location>
        <begin position="7"/>
        <end position="17"/>
    </location>
</feature>
<dbReference type="VEuPathDB" id="FungiDB:YALI1_F39550g"/>
<dbReference type="OrthoDB" id="1284551at2759"/>
<protein>
    <submittedName>
        <fullName evidence="6">WD40-repeat-containing domain protein</fullName>
    </submittedName>
</protein>
<dbReference type="InterPro" id="IPR015943">
    <property type="entry name" value="WD40/YVTN_repeat-like_dom_sf"/>
</dbReference>
<accession>A0A1D8NQR5</accession>
<dbReference type="Pfam" id="PF00400">
    <property type="entry name" value="WD40"/>
    <property type="match status" value="2"/>
</dbReference>
<evidence type="ECO:0000313" key="6">
    <source>
        <dbReference type="EMBL" id="RDW23886.1"/>
    </source>
</evidence>
<feature type="compositionally biased region" description="Low complexity" evidence="4">
    <location>
        <begin position="18"/>
        <end position="31"/>
    </location>
</feature>
<evidence type="ECO:0000256" key="3">
    <source>
        <dbReference type="PROSITE-ProRule" id="PRU00221"/>
    </source>
</evidence>
<dbReference type="GeneID" id="2908093"/>
<dbReference type="PANTHER" id="PTHR19919">
    <property type="entry name" value="WD REPEAT CONTAINING PROTEIN"/>
    <property type="match status" value="1"/>
</dbReference>
<dbReference type="Gene3D" id="2.130.10.10">
    <property type="entry name" value="YVTN repeat-like/Quinoprotein amine dehydrogenase"/>
    <property type="match status" value="1"/>
</dbReference>
<reference evidence="5 7" key="1">
    <citation type="journal article" date="2016" name="PLoS ONE">
        <title>Sequence Assembly of Yarrowia lipolytica Strain W29/CLIB89 Shows Transposable Element Diversity.</title>
        <authorList>
            <person name="Magnan C."/>
            <person name="Yu J."/>
            <person name="Chang I."/>
            <person name="Jahn E."/>
            <person name="Kanomata Y."/>
            <person name="Wu J."/>
            <person name="Zeller M."/>
            <person name="Oakes M."/>
            <person name="Baldi P."/>
            <person name="Sandmeyer S."/>
        </authorList>
    </citation>
    <scope>NUCLEOTIDE SEQUENCE [LARGE SCALE GENOMIC DNA]</scope>
    <source>
        <strain evidence="5">CLIB89</strain>
        <strain evidence="7">CLIB89(W29)</strain>
    </source>
</reference>
<evidence type="ECO:0000256" key="4">
    <source>
        <dbReference type="SAM" id="MobiDB-lite"/>
    </source>
</evidence>
<dbReference type="eggNOG" id="KOG0290">
    <property type="taxonomic scope" value="Eukaryota"/>
</dbReference>
<evidence type="ECO:0000313" key="5">
    <source>
        <dbReference type="EMBL" id="AOW07978.1"/>
    </source>
</evidence>
<feature type="repeat" description="WD" evidence="3">
    <location>
        <begin position="245"/>
        <end position="280"/>
    </location>
</feature>
<sequence>MRPSLGKRSSFSHFSTAQQQPISPQQQRYPPGWNPYDEEATAGSSGPHTAAKTSRYSASAAPGEPYMWEQSAQASSYAPSTGMKYAPSDYQLPRRSAYFESTMPLYSVSWSTPAADGMSCLAVGTCNDESKNKIQVVHTEGNSFNLAAEASVPYPCTKLAWDSRLDAQGKRQFATSGDCLRIWSYDSSKGFLQQRCSLSNSKSGSISPITSFDWNKVAPHLIITSSIDTTCTLWDLNTSSARTQLIAHDQEVYDVQFTAGSTDVFASVGADGSVRVFDLRALDHSTIIYDPPKPPPLVRIAGCPYDGNILATFAGNSSKVLILDIRQPGMPIDVLQQHQAPVNAIQWCPQSVVVGGQRKRLLASSSDDSQIILWNTAVPGDYHLDSAFTDSAEVNNICWSASGDWIASVTNKGVQGVRLN</sequence>
<evidence type="ECO:0000256" key="1">
    <source>
        <dbReference type="ARBA" id="ARBA00022574"/>
    </source>
</evidence>
<keyword evidence="1 3" id="KW-0853">WD repeat</keyword>
<dbReference type="SMR" id="A0A1D8NQR5"/>
<proteinExistence type="predicted"/>
<dbReference type="AlphaFoldDB" id="A0A1D8NQR5"/>
<dbReference type="InterPro" id="IPR001680">
    <property type="entry name" value="WD40_rpt"/>
</dbReference>
<evidence type="ECO:0000313" key="7">
    <source>
        <dbReference type="Proteomes" id="UP000182444"/>
    </source>
</evidence>
<feature type="compositionally biased region" description="Polar residues" evidence="4">
    <location>
        <begin position="42"/>
        <end position="56"/>
    </location>
</feature>
<dbReference type="InterPro" id="IPR045159">
    <property type="entry name" value="DCAF7-like"/>
</dbReference>
<dbReference type="RefSeq" id="XP_506114.1">
    <property type="nucleotide sequence ID" value="XM_506114.1"/>
</dbReference>